<name>A0ABP7UM12_9BACT</name>
<keyword evidence="2" id="KW-1185">Reference proteome</keyword>
<organism evidence="1 2">
    <name type="scientific">Hymenobacter glaciei</name>
    <dbReference type="NCBI Taxonomy" id="877209"/>
    <lineage>
        <taxon>Bacteria</taxon>
        <taxon>Pseudomonadati</taxon>
        <taxon>Bacteroidota</taxon>
        <taxon>Cytophagia</taxon>
        <taxon>Cytophagales</taxon>
        <taxon>Hymenobacteraceae</taxon>
        <taxon>Hymenobacter</taxon>
    </lineage>
</organism>
<dbReference type="EMBL" id="BAABDK010000029">
    <property type="protein sequence ID" value="GAA4046517.1"/>
    <property type="molecule type" value="Genomic_DNA"/>
</dbReference>
<reference evidence="2" key="1">
    <citation type="journal article" date="2019" name="Int. J. Syst. Evol. Microbiol.">
        <title>The Global Catalogue of Microorganisms (GCM) 10K type strain sequencing project: providing services to taxonomists for standard genome sequencing and annotation.</title>
        <authorList>
            <consortium name="The Broad Institute Genomics Platform"/>
            <consortium name="The Broad Institute Genome Sequencing Center for Infectious Disease"/>
            <person name="Wu L."/>
            <person name="Ma J."/>
        </authorList>
    </citation>
    <scope>NUCLEOTIDE SEQUENCE [LARGE SCALE GENOMIC DNA]</scope>
    <source>
        <strain evidence="2">JCM 17225</strain>
    </source>
</reference>
<dbReference type="Proteomes" id="UP001501469">
    <property type="component" value="Unassembled WGS sequence"/>
</dbReference>
<comment type="caution">
    <text evidence="1">The sequence shown here is derived from an EMBL/GenBank/DDBJ whole genome shotgun (WGS) entry which is preliminary data.</text>
</comment>
<proteinExistence type="predicted"/>
<evidence type="ECO:0000313" key="2">
    <source>
        <dbReference type="Proteomes" id="UP001501469"/>
    </source>
</evidence>
<evidence type="ECO:0000313" key="1">
    <source>
        <dbReference type="EMBL" id="GAA4046517.1"/>
    </source>
</evidence>
<gene>
    <name evidence="1" type="ORF">GCM10022409_35710</name>
</gene>
<accession>A0ABP7UM12</accession>
<protein>
    <submittedName>
        <fullName evidence="1">Uncharacterized protein</fullName>
    </submittedName>
</protein>
<sequence length="88" mass="9251">MISRAIEYRHIAGRPFHHPHSTGLTAYKAPSAYPVTKAQARPGGLAAIGPRLDLGETVSVASGATHIADAAKTLSDYNKALKSPKCGR</sequence>